<dbReference type="AlphaFoldDB" id="A0A378TSX1"/>
<evidence type="ECO:0000313" key="2">
    <source>
        <dbReference type="Proteomes" id="UP000254437"/>
    </source>
</evidence>
<organism evidence="1 2">
    <name type="scientific">Moraxella lacunata</name>
    <dbReference type="NCBI Taxonomy" id="477"/>
    <lineage>
        <taxon>Bacteria</taxon>
        <taxon>Pseudomonadati</taxon>
        <taxon>Pseudomonadota</taxon>
        <taxon>Gammaproteobacteria</taxon>
        <taxon>Moraxellales</taxon>
        <taxon>Moraxellaceae</taxon>
        <taxon>Moraxella</taxon>
    </lineage>
</organism>
<sequence>MKVIFTPQFKLWLKNYPKADQIKIGLFVEHVKQFGLNNLQGRNKSSDNVPTDDPNWLQKVKYAQAYRLWHYHIGIPDYAGEFGDMTSEYILHYQRFDDEIVIVDMSAHPPFELPSIDRLIQPCQSPPTWTVKPPTSPKTAFRSCMSFTQTTPEITPFIMILMTAWYCYSIYQRC</sequence>
<dbReference type="Proteomes" id="UP000254437">
    <property type="component" value="Unassembled WGS sequence"/>
</dbReference>
<name>A0A378TSX1_MORLA</name>
<gene>
    <name evidence="1" type="ORF">NCTC10359_02298</name>
</gene>
<accession>A0A378TSX1</accession>
<dbReference type="EMBL" id="UGQU01000003">
    <property type="protein sequence ID" value="STZ63856.1"/>
    <property type="molecule type" value="Genomic_DNA"/>
</dbReference>
<protein>
    <submittedName>
        <fullName evidence="1">Uncharacterized protein</fullName>
    </submittedName>
</protein>
<reference evidence="1 2" key="1">
    <citation type="submission" date="2018-06" db="EMBL/GenBank/DDBJ databases">
        <authorList>
            <consortium name="Pathogen Informatics"/>
            <person name="Doyle S."/>
        </authorList>
    </citation>
    <scope>NUCLEOTIDE SEQUENCE [LARGE SCALE GENOMIC DNA]</scope>
    <source>
        <strain evidence="1 2">NCTC10359</strain>
    </source>
</reference>
<dbReference type="RefSeq" id="WP_220186747.1">
    <property type="nucleotide sequence ID" value="NZ_UGQU01000003.1"/>
</dbReference>
<proteinExistence type="predicted"/>
<evidence type="ECO:0000313" key="1">
    <source>
        <dbReference type="EMBL" id="STZ63856.1"/>
    </source>
</evidence>